<proteinExistence type="inferred from homology"/>
<reference evidence="11" key="2">
    <citation type="submission" date="2015-02" db="EMBL/GenBank/DDBJ databases">
        <title>Physiological reanalysis, assessment of diazotrophy, and genome sequences of multiple isolates of Streptomyces thermoautotrophicus.</title>
        <authorList>
            <person name="MacKellar D.C."/>
            <person name="Lieber L."/>
            <person name="Norman J."/>
            <person name="Bolger A."/>
            <person name="Tobin C."/>
            <person name="Murray J.W."/>
            <person name="Friesen M."/>
            <person name="Prell J."/>
        </authorList>
    </citation>
    <scope>NUCLEOTIDE SEQUENCE [LARGE SCALE GENOMIC DNA]</scope>
    <source>
        <strain evidence="11">UBT1</strain>
    </source>
</reference>
<dbReference type="Pfam" id="PF01925">
    <property type="entry name" value="TauE"/>
    <property type="match status" value="1"/>
</dbReference>
<dbReference type="STRING" id="1469144.LI90_2966"/>
<evidence type="ECO:0000313" key="8">
    <source>
        <dbReference type="EMBL" id="KWX01931.1"/>
    </source>
</evidence>
<dbReference type="OrthoDB" id="45564at2"/>
<evidence type="ECO:0000256" key="4">
    <source>
        <dbReference type="ARBA" id="ARBA00022989"/>
    </source>
</evidence>
<dbReference type="AlphaFoldDB" id="A0A132NDH5"/>
<comment type="subcellular location">
    <subcellularLocation>
        <location evidence="6">Cell membrane</location>
        <topology evidence="6">Multi-pass membrane protein</topology>
    </subcellularLocation>
    <subcellularLocation>
        <location evidence="1">Membrane</location>
        <topology evidence="1">Multi-pass membrane protein</topology>
    </subcellularLocation>
</comment>
<dbReference type="EMBL" id="LAXD01000001">
    <property type="protein sequence ID" value="KWX01931.1"/>
    <property type="molecule type" value="Genomic_DNA"/>
</dbReference>
<feature type="transmembrane region" description="Helical" evidence="6">
    <location>
        <begin position="232"/>
        <end position="250"/>
    </location>
</feature>
<accession>A0A132NDH5</accession>
<reference evidence="8" key="3">
    <citation type="submission" date="2015-04" db="EMBL/GenBank/DDBJ databases">
        <title>Physiological reanalysis, assessment of diazotrophy, and genome sequences of multiple isolates of Streptomyces thermoautotrophicus.</title>
        <authorList>
            <person name="MacKellar D.C."/>
            <person name="Lieber L."/>
            <person name="Norman J."/>
            <person name="Bolger A."/>
            <person name="Tobin C."/>
            <person name="Murray J.W."/>
            <person name="Woodward J."/>
            <person name="Friesen M."/>
            <person name="Prell J."/>
        </authorList>
    </citation>
    <scope>NUCLEOTIDE SEQUENCE [LARGE SCALE GENOMIC DNA]</scope>
    <source>
        <strain evidence="8">H1</strain>
    </source>
</reference>
<feature type="transmembrane region" description="Helical" evidence="6">
    <location>
        <begin position="136"/>
        <end position="159"/>
    </location>
</feature>
<keyword evidence="10" id="KW-1185">Reference proteome</keyword>
<organism evidence="9 11">
    <name type="scientific">Carbonactinospora thermoautotrophica</name>
    <dbReference type="NCBI Taxonomy" id="1469144"/>
    <lineage>
        <taxon>Bacteria</taxon>
        <taxon>Bacillati</taxon>
        <taxon>Actinomycetota</taxon>
        <taxon>Actinomycetes</taxon>
        <taxon>Kitasatosporales</taxon>
        <taxon>Carbonactinosporaceae</taxon>
        <taxon>Carbonactinospora</taxon>
    </lineage>
</organism>
<name>A0A132NDH5_9ACTN</name>
<dbReference type="PANTHER" id="PTHR43701:SF12">
    <property type="entry name" value="MEMBRANE TRANSPORTER PROTEIN YTNM-RELATED"/>
    <property type="match status" value="1"/>
</dbReference>
<comment type="caution">
    <text evidence="9">The sequence shown here is derived from an EMBL/GenBank/DDBJ whole genome shotgun (WGS) entry which is preliminary data.</text>
</comment>
<evidence type="ECO:0000256" key="3">
    <source>
        <dbReference type="ARBA" id="ARBA00022692"/>
    </source>
</evidence>
<keyword evidence="3 6" id="KW-0812">Transmembrane</keyword>
<evidence type="ECO:0000313" key="10">
    <source>
        <dbReference type="Proteomes" id="UP000070188"/>
    </source>
</evidence>
<dbReference type="InterPro" id="IPR002781">
    <property type="entry name" value="TM_pro_TauE-like"/>
</dbReference>
<keyword evidence="6" id="KW-1003">Cell membrane</keyword>
<keyword evidence="4 6" id="KW-1133">Transmembrane helix</keyword>
<reference evidence="10" key="4">
    <citation type="submission" date="2015-04" db="EMBL/GenBank/DDBJ databases">
        <title>Physiological reanalysis, assessment of diazotrophy, and genome sequences of multiple isolates of Streptomyces thermoautotrophicus.</title>
        <authorList>
            <person name="MacKellar D.C."/>
            <person name="Lieber L."/>
            <person name="Norman J."/>
            <person name="Bolger A."/>
            <person name="Tobin C."/>
            <person name="Murray J.W."/>
            <person name="Chang R."/>
            <person name="Ford T."/>
            <person name="Nguyen P.Q."/>
            <person name="Woodward J."/>
            <person name="Permingeat H."/>
            <person name="Joshi N.S."/>
            <person name="Silver P.A."/>
            <person name="Usadel B."/>
            <person name="Rutherford A.W."/>
            <person name="Friesen M."/>
            <person name="Prell J."/>
        </authorList>
    </citation>
    <scope>NUCLEOTIDE SEQUENCE [LARGE SCALE GENOMIC DNA]</scope>
    <source>
        <strain evidence="10">H1</strain>
    </source>
</reference>
<dbReference type="EMBL" id="JYIK01001011">
    <property type="protein sequence ID" value="KWX08100.1"/>
    <property type="molecule type" value="Genomic_DNA"/>
</dbReference>
<dbReference type="GO" id="GO:0005886">
    <property type="term" value="C:plasma membrane"/>
    <property type="evidence" value="ECO:0007669"/>
    <property type="project" value="UniProtKB-SubCell"/>
</dbReference>
<dbReference type="PATRIC" id="fig|1469144.10.peg.3198"/>
<sequence>MRSFILFALAGLAAQLVDGALGMAYGVTSTTLLLAVGASPAVASASVHLAEIGTSLASGAAHWRFGNVDWKVVARIGVPGAFGGFAGATVLSSLSTEAAAPWTASLLLALGAYILLRFTVRPPAPVSGSRPLGWRFLAPLGVVAGFVDATGGGGWGPIATSTLISSGRLDPRKTIGSVNTSEFVVTVATSVGFLFGLGHAGISFATVAALLLGGILAAPLAAWLVHRVPPRLLGTGVGGIVIITNARTLLKAFDASPLWASVTYGVTFLLWGLALAVAFVSLRRERLAAEAPAREPELESA</sequence>
<dbReference type="Proteomes" id="UP000070188">
    <property type="component" value="Unassembled WGS sequence"/>
</dbReference>
<evidence type="ECO:0000256" key="6">
    <source>
        <dbReference type="RuleBase" id="RU363041"/>
    </source>
</evidence>
<feature type="transmembrane region" description="Helical" evidence="6">
    <location>
        <begin position="72"/>
        <end position="91"/>
    </location>
</feature>
<dbReference type="InterPro" id="IPR051598">
    <property type="entry name" value="TSUP/Inactive_protease-like"/>
</dbReference>
<evidence type="ECO:0000313" key="12">
    <source>
        <dbReference type="Proteomes" id="UP000070659"/>
    </source>
</evidence>
<dbReference type="PANTHER" id="PTHR43701">
    <property type="entry name" value="MEMBRANE TRANSPORTER PROTEIN MJ0441-RELATED"/>
    <property type="match status" value="1"/>
</dbReference>
<evidence type="ECO:0000256" key="5">
    <source>
        <dbReference type="ARBA" id="ARBA00023136"/>
    </source>
</evidence>
<dbReference type="Proteomes" id="UP000070659">
    <property type="component" value="Unassembled WGS sequence"/>
</dbReference>
<reference evidence="9 12" key="1">
    <citation type="submission" date="2015-02" db="EMBL/GenBank/DDBJ databases">
        <title>Physiological reanalysis, assessment of diazotrophy, and genome sequences of multiple isolates of Streptomyces thermoautotrophicus.</title>
        <authorList>
            <person name="MacKellar D.C."/>
            <person name="Lieber L."/>
            <person name="Norman J."/>
            <person name="Bolger A."/>
            <person name="Tobin C."/>
            <person name="Murray J.W."/>
            <person name="Prell J."/>
        </authorList>
    </citation>
    <scope>NUCLEOTIDE SEQUENCE [LARGE SCALE GENOMIC DNA]</scope>
    <source>
        <strain evidence="9 12">UBT1</strain>
    </source>
</reference>
<evidence type="ECO:0000256" key="2">
    <source>
        <dbReference type="ARBA" id="ARBA00009142"/>
    </source>
</evidence>
<dbReference type="RefSeq" id="WP_066888698.1">
    <property type="nucleotide sequence ID" value="NZ_CP171739.1"/>
</dbReference>
<evidence type="ECO:0000313" key="7">
    <source>
        <dbReference type="EMBL" id="KWX00115.1"/>
    </source>
</evidence>
<comment type="similarity">
    <text evidence="2 6">Belongs to the 4-toluene sulfonate uptake permease (TSUP) (TC 2.A.102) family.</text>
</comment>
<gene>
    <name evidence="8" type="ORF">LI90_2966</name>
    <name evidence="7" type="ORF">TH66_14395</name>
    <name evidence="9" type="ORF">TR74_16445</name>
</gene>
<evidence type="ECO:0000313" key="9">
    <source>
        <dbReference type="EMBL" id="KWX08100.1"/>
    </source>
</evidence>
<keyword evidence="5 6" id="KW-0472">Membrane</keyword>
<dbReference type="EMBL" id="JYIJ01000018">
    <property type="protein sequence ID" value="KWX00115.1"/>
    <property type="molecule type" value="Genomic_DNA"/>
</dbReference>
<evidence type="ECO:0000313" key="11">
    <source>
        <dbReference type="Proteomes" id="UP000070598"/>
    </source>
</evidence>
<feature type="transmembrane region" description="Helical" evidence="6">
    <location>
        <begin position="204"/>
        <end position="225"/>
    </location>
</feature>
<feature type="transmembrane region" description="Helical" evidence="6">
    <location>
        <begin position="180"/>
        <end position="198"/>
    </location>
</feature>
<feature type="transmembrane region" description="Helical" evidence="6">
    <location>
        <begin position="98"/>
        <end position="116"/>
    </location>
</feature>
<dbReference type="Proteomes" id="UP000070598">
    <property type="component" value="Unassembled WGS sequence"/>
</dbReference>
<protein>
    <recommendedName>
        <fullName evidence="6">Probable membrane transporter protein</fullName>
    </recommendedName>
</protein>
<evidence type="ECO:0000256" key="1">
    <source>
        <dbReference type="ARBA" id="ARBA00004141"/>
    </source>
</evidence>
<feature type="transmembrane region" description="Helical" evidence="6">
    <location>
        <begin position="262"/>
        <end position="282"/>
    </location>
</feature>